<comment type="subcellular location">
    <subcellularLocation>
        <location evidence="1">Endomembrane system</location>
        <topology evidence="1">Multi-pass membrane protein</topology>
    </subcellularLocation>
</comment>
<keyword evidence="2" id="KW-0813">Transport</keyword>
<feature type="domain" description="Sodium/calcium exchanger membrane region" evidence="10">
    <location>
        <begin position="132"/>
        <end position="294"/>
    </location>
</feature>
<evidence type="ECO:0000256" key="6">
    <source>
        <dbReference type="ARBA" id="ARBA00022989"/>
    </source>
</evidence>
<dbReference type="InterPro" id="IPR004836">
    <property type="entry name" value="Na_Ca_Ex"/>
</dbReference>
<reference evidence="11" key="1">
    <citation type="submission" date="2020-06" db="EMBL/GenBank/DDBJ databases">
        <title>Draft genome of Bugula neritina, a colonial animal packing powerful symbionts and potential medicines.</title>
        <authorList>
            <person name="Rayko M."/>
        </authorList>
    </citation>
    <scope>NUCLEOTIDE SEQUENCE [LARGE SCALE GENOMIC DNA]</scope>
    <source>
        <strain evidence="11">Kwan_BN1</strain>
    </source>
</reference>
<proteinExistence type="predicted"/>
<dbReference type="GO" id="GO:0098703">
    <property type="term" value="P:calcium ion import across plasma membrane"/>
    <property type="evidence" value="ECO:0007669"/>
    <property type="project" value="TreeGrafter"/>
</dbReference>
<evidence type="ECO:0000256" key="3">
    <source>
        <dbReference type="ARBA" id="ARBA00022449"/>
    </source>
</evidence>
<dbReference type="Gene3D" id="1.20.1420.30">
    <property type="entry name" value="NCX, central ion-binding region"/>
    <property type="match status" value="1"/>
</dbReference>
<keyword evidence="5 9" id="KW-0812">Transmembrane</keyword>
<protein>
    <submittedName>
        <fullName evidence="11">SLC8A3</fullName>
    </submittedName>
</protein>
<dbReference type="GO" id="GO:0042383">
    <property type="term" value="C:sarcolemma"/>
    <property type="evidence" value="ECO:0007669"/>
    <property type="project" value="TreeGrafter"/>
</dbReference>
<accession>A0A7J7JYY9</accession>
<keyword evidence="4" id="KW-0109">Calcium transport</keyword>
<dbReference type="PRINTS" id="PR01259">
    <property type="entry name" value="NACAEXCHNGR"/>
</dbReference>
<evidence type="ECO:0000256" key="7">
    <source>
        <dbReference type="ARBA" id="ARBA00023065"/>
    </source>
</evidence>
<dbReference type="Gene3D" id="2.60.40.2030">
    <property type="match status" value="1"/>
</dbReference>
<evidence type="ECO:0000256" key="2">
    <source>
        <dbReference type="ARBA" id="ARBA00022448"/>
    </source>
</evidence>
<evidence type="ECO:0000256" key="5">
    <source>
        <dbReference type="ARBA" id="ARBA00022692"/>
    </source>
</evidence>
<evidence type="ECO:0000313" key="11">
    <source>
        <dbReference type="EMBL" id="KAF6031619.1"/>
    </source>
</evidence>
<name>A0A7J7JYY9_BUGNE</name>
<dbReference type="GO" id="GO:0012505">
    <property type="term" value="C:endomembrane system"/>
    <property type="evidence" value="ECO:0007669"/>
    <property type="project" value="UniProtKB-SubCell"/>
</dbReference>
<feature type="transmembrane region" description="Helical" evidence="9">
    <location>
        <begin position="128"/>
        <end position="149"/>
    </location>
</feature>
<keyword evidence="4" id="KW-0106">Calcium</keyword>
<feature type="transmembrane region" description="Helical" evidence="9">
    <location>
        <begin position="239"/>
        <end position="259"/>
    </location>
</feature>
<dbReference type="GO" id="GO:0098794">
    <property type="term" value="C:postsynapse"/>
    <property type="evidence" value="ECO:0007669"/>
    <property type="project" value="TreeGrafter"/>
</dbReference>
<dbReference type="Proteomes" id="UP000593567">
    <property type="component" value="Unassembled WGS sequence"/>
</dbReference>
<dbReference type="AlphaFoldDB" id="A0A7J7JYY9"/>
<keyword evidence="3" id="KW-0050">Antiport</keyword>
<dbReference type="InterPro" id="IPR044880">
    <property type="entry name" value="NCX_ion-bd_dom_sf"/>
</dbReference>
<dbReference type="InterPro" id="IPR038081">
    <property type="entry name" value="CalX-like_sf"/>
</dbReference>
<keyword evidence="6 9" id="KW-1133">Transmembrane helix</keyword>
<dbReference type="PANTHER" id="PTHR11878:SF65">
    <property type="entry name" value="NA_CA-EXCHANGE PROTEIN, ISOFORM G"/>
    <property type="match status" value="1"/>
</dbReference>
<dbReference type="GO" id="GO:0030424">
    <property type="term" value="C:axon"/>
    <property type="evidence" value="ECO:0007669"/>
    <property type="project" value="TreeGrafter"/>
</dbReference>
<feature type="transmembrane region" description="Helical" evidence="9">
    <location>
        <begin position="34"/>
        <end position="54"/>
    </location>
</feature>
<gene>
    <name evidence="11" type="ORF">EB796_010081</name>
</gene>
<evidence type="ECO:0000259" key="10">
    <source>
        <dbReference type="Pfam" id="PF01699"/>
    </source>
</evidence>
<dbReference type="InterPro" id="IPR051171">
    <property type="entry name" value="CaCA"/>
</dbReference>
<dbReference type="EMBL" id="VXIV02001585">
    <property type="protein sequence ID" value="KAF6031619.1"/>
    <property type="molecule type" value="Genomic_DNA"/>
</dbReference>
<dbReference type="PANTHER" id="PTHR11878">
    <property type="entry name" value="SODIUM/CALCIUM EXCHANGER"/>
    <property type="match status" value="1"/>
</dbReference>
<evidence type="ECO:0000256" key="1">
    <source>
        <dbReference type="ARBA" id="ARBA00004127"/>
    </source>
</evidence>
<sequence>MTLVTDVIILTLVTDVIILTLVTDVIIWTLVTDVTILSLVADVTILTLVAGLAVDQNALPRDPNNMKEDERIAEMGKPRLGDHDKIRINIKESAEFKLLGQNNTGFVVGTSSWAEQFKEALTVSAGGYLVGGWACFVVSILWIGMLTAVIGDTASAFGCTIGLLDSVTAISFVALGTSVPDTFASKVAAVGDQYADSSVGNVTGSNAVNVFLGIGIAWTMAAIVNKVRGEKFEVEPGSLGFSVTLFVVFAIVAIILILIRRSKAIGGELGGPMKYKLPSSIFMASLWISYVIISAMEAYGIIEGF</sequence>
<dbReference type="InterPro" id="IPR004837">
    <property type="entry name" value="NaCa_Exmemb"/>
</dbReference>
<keyword evidence="7" id="KW-0406">Ion transport</keyword>
<feature type="transmembrane region" description="Helical" evidence="9">
    <location>
        <begin position="155"/>
        <end position="176"/>
    </location>
</feature>
<keyword evidence="12" id="KW-1185">Reference proteome</keyword>
<dbReference type="Pfam" id="PF01699">
    <property type="entry name" value="Na_Ca_ex"/>
    <property type="match status" value="1"/>
</dbReference>
<feature type="transmembrane region" description="Helical" evidence="9">
    <location>
        <begin position="280"/>
        <end position="302"/>
    </location>
</feature>
<comment type="caution">
    <text evidence="11">The sequence shown here is derived from an EMBL/GenBank/DDBJ whole genome shotgun (WGS) entry which is preliminary data.</text>
</comment>
<dbReference type="OrthoDB" id="418484at2759"/>
<feature type="transmembrane region" description="Helical" evidence="9">
    <location>
        <begin position="7"/>
        <end position="28"/>
    </location>
</feature>
<dbReference type="GO" id="GO:0005432">
    <property type="term" value="F:calcium:sodium antiporter activity"/>
    <property type="evidence" value="ECO:0007669"/>
    <property type="project" value="InterPro"/>
</dbReference>
<feature type="transmembrane region" description="Helical" evidence="9">
    <location>
        <begin position="207"/>
        <end position="227"/>
    </location>
</feature>
<evidence type="ECO:0000256" key="4">
    <source>
        <dbReference type="ARBA" id="ARBA00022568"/>
    </source>
</evidence>
<evidence type="ECO:0000256" key="9">
    <source>
        <dbReference type="SAM" id="Phobius"/>
    </source>
</evidence>
<organism evidence="11 12">
    <name type="scientific">Bugula neritina</name>
    <name type="common">Brown bryozoan</name>
    <name type="synonym">Sertularia neritina</name>
    <dbReference type="NCBI Taxonomy" id="10212"/>
    <lineage>
        <taxon>Eukaryota</taxon>
        <taxon>Metazoa</taxon>
        <taxon>Spiralia</taxon>
        <taxon>Lophotrochozoa</taxon>
        <taxon>Bryozoa</taxon>
        <taxon>Gymnolaemata</taxon>
        <taxon>Cheilostomatida</taxon>
        <taxon>Flustrina</taxon>
        <taxon>Buguloidea</taxon>
        <taxon>Bugulidae</taxon>
        <taxon>Bugula</taxon>
    </lineage>
</organism>
<keyword evidence="8 9" id="KW-0472">Membrane</keyword>
<evidence type="ECO:0000256" key="8">
    <source>
        <dbReference type="ARBA" id="ARBA00023136"/>
    </source>
</evidence>
<evidence type="ECO:0000313" key="12">
    <source>
        <dbReference type="Proteomes" id="UP000593567"/>
    </source>
</evidence>